<evidence type="ECO:0000313" key="1">
    <source>
        <dbReference type="EMBL" id="SVA46312.1"/>
    </source>
</evidence>
<protein>
    <submittedName>
        <fullName evidence="1">Uncharacterized protein</fullName>
    </submittedName>
</protein>
<proteinExistence type="predicted"/>
<organism evidence="1">
    <name type="scientific">marine metagenome</name>
    <dbReference type="NCBI Taxonomy" id="408172"/>
    <lineage>
        <taxon>unclassified sequences</taxon>
        <taxon>metagenomes</taxon>
        <taxon>ecological metagenomes</taxon>
    </lineage>
</organism>
<sequence length="28" mass="3130">MRLLQLTQDDAIPGVTLMAESNVMRRLG</sequence>
<gene>
    <name evidence="1" type="ORF">METZ01_LOCUS99166</name>
</gene>
<dbReference type="AlphaFoldDB" id="A0A381W1F5"/>
<reference evidence="1" key="1">
    <citation type="submission" date="2018-05" db="EMBL/GenBank/DDBJ databases">
        <authorList>
            <person name="Lanie J.A."/>
            <person name="Ng W.-L."/>
            <person name="Kazmierczak K.M."/>
            <person name="Andrzejewski T.M."/>
            <person name="Davidsen T.M."/>
            <person name="Wayne K.J."/>
            <person name="Tettelin H."/>
            <person name="Glass J.I."/>
            <person name="Rusch D."/>
            <person name="Podicherti R."/>
            <person name="Tsui H.-C.T."/>
            <person name="Winkler M.E."/>
        </authorList>
    </citation>
    <scope>NUCLEOTIDE SEQUENCE</scope>
</reference>
<dbReference type="EMBL" id="UINC01010410">
    <property type="protein sequence ID" value="SVA46312.1"/>
    <property type="molecule type" value="Genomic_DNA"/>
</dbReference>
<accession>A0A381W1F5</accession>
<name>A0A381W1F5_9ZZZZ</name>